<evidence type="ECO:0000256" key="2">
    <source>
        <dbReference type="ARBA" id="ARBA00006569"/>
    </source>
</evidence>
<dbReference type="GO" id="GO:0000981">
    <property type="term" value="F:DNA-binding transcription factor activity, RNA polymerase II-specific"/>
    <property type="evidence" value="ECO:0007669"/>
    <property type="project" value="TreeGrafter"/>
</dbReference>
<evidence type="ECO:0000256" key="6">
    <source>
        <dbReference type="ARBA" id="ARBA00023159"/>
    </source>
</evidence>
<dbReference type="EMBL" id="GEEE01002664">
    <property type="protein sequence ID" value="JAP60561.1"/>
    <property type="molecule type" value="Transcribed_RNA"/>
</dbReference>
<feature type="compositionally biased region" description="Low complexity" evidence="10">
    <location>
        <begin position="412"/>
        <end position="421"/>
    </location>
</feature>
<evidence type="ECO:0000256" key="10">
    <source>
        <dbReference type="SAM" id="MobiDB-lite"/>
    </source>
</evidence>
<dbReference type="InterPro" id="IPR036910">
    <property type="entry name" value="HMG_box_dom_sf"/>
</dbReference>
<feature type="compositionally biased region" description="Polar residues" evidence="10">
    <location>
        <begin position="835"/>
        <end position="846"/>
    </location>
</feature>
<feature type="region of interest" description="Disordered" evidence="10">
    <location>
        <begin position="401"/>
        <end position="421"/>
    </location>
</feature>
<reference evidence="12" key="1">
    <citation type="submission" date="2016-01" db="EMBL/GenBank/DDBJ databases">
        <title>Reference transcriptome for the parasite Schistocephalus solidus: insights into the molecular evolution of parasitism.</title>
        <authorList>
            <person name="Hebert F.O."/>
            <person name="Grambauer S."/>
            <person name="Barber I."/>
            <person name="Landry C.R."/>
            <person name="Aubin-Horth N."/>
        </authorList>
    </citation>
    <scope>NUCLEOTIDE SEQUENCE</scope>
</reference>
<feature type="non-terminal residue" evidence="12">
    <location>
        <position position="1363"/>
    </location>
</feature>
<feature type="compositionally biased region" description="Gly residues" evidence="10">
    <location>
        <begin position="109"/>
        <end position="129"/>
    </location>
</feature>
<evidence type="ECO:0000256" key="5">
    <source>
        <dbReference type="ARBA" id="ARBA00023125"/>
    </source>
</evidence>
<feature type="region of interest" description="Disordered" evidence="10">
    <location>
        <begin position="1025"/>
        <end position="1053"/>
    </location>
</feature>
<feature type="region of interest" description="Disordered" evidence="10">
    <location>
        <begin position="548"/>
        <end position="571"/>
    </location>
</feature>
<evidence type="ECO:0000256" key="4">
    <source>
        <dbReference type="ARBA" id="ARBA00023015"/>
    </source>
</evidence>
<evidence type="ECO:0000313" key="12">
    <source>
        <dbReference type="EMBL" id="JAP60561.1"/>
    </source>
</evidence>
<dbReference type="SMART" id="SM00398">
    <property type="entry name" value="HMG"/>
    <property type="match status" value="1"/>
</dbReference>
<feature type="compositionally biased region" description="Low complexity" evidence="10">
    <location>
        <begin position="1039"/>
        <end position="1053"/>
    </location>
</feature>
<keyword evidence="6" id="KW-0010">Activator</keyword>
<gene>
    <name evidence="12" type="ORF">TR112809</name>
</gene>
<feature type="DNA-binding region" description="HMG box" evidence="9">
    <location>
        <begin position="692"/>
        <end position="760"/>
    </location>
</feature>
<feature type="region of interest" description="Disordered" evidence="10">
    <location>
        <begin position="282"/>
        <end position="301"/>
    </location>
</feature>
<feature type="compositionally biased region" description="Low complexity" evidence="10">
    <location>
        <begin position="819"/>
        <end position="834"/>
    </location>
</feature>
<dbReference type="GO" id="GO:0000785">
    <property type="term" value="C:chromatin"/>
    <property type="evidence" value="ECO:0007669"/>
    <property type="project" value="TreeGrafter"/>
</dbReference>
<accession>A0A0V0J4K1</accession>
<dbReference type="SMART" id="SM01366">
    <property type="entry name" value="c-clamp"/>
    <property type="match status" value="1"/>
</dbReference>
<keyword evidence="7" id="KW-0804">Transcription</keyword>
<proteinExistence type="inferred from homology"/>
<dbReference type="GO" id="GO:0000978">
    <property type="term" value="F:RNA polymerase II cis-regulatory region sequence-specific DNA binding"/>
    <property type="evidence" value="ECO:0007669"/>
    <property type="project" value="TreeGrafter"/>
</dbReference>
<keyword evidence="3" id="KW-0879">Wnt signaling pathway</keyword>
<protein>
    <recommendedName>
        <fullName evidence="11">HMG box domain-containing protein</fullName>
    </recommendedName>
</protein>
<dbReference type="PROSITE" id="PS50118">
    <property type="entry name" value="HMG_BOX_2"/>
    <property type="match status" value="1"/>
</dbReference>
<evidence type="ECO:0000256" key="8">
    <source>
        <dbReference type="ARBA" id="ARBA00023242"/>
    </source>
</evidence>
<dbReference type="PANTHER" id="PTHR10373:SF38">
    <property type="entry name" value="PROTEIN PANGOLIN, ISOFORM J"/>
    <property type="match status" value="1"/>
</dbReference>
<evidence type="ECO:0000256" key="7">
    <source>
        <dbReference type="ARBA" id="ARBA00023163"/>
    </source>
</evidence>
<evidence type="ECO:0000259" key="11">
    <source>
        <dbReference type="PROSITE" id="PS50118"/>
    </source>
</evidence>
<feature type="region of interest" description="Disordered" evidence="10">
    <location>
        <begin position="97"/>
        <end position="136"/>
    </location>
</feature>
<keyword evidence="8 9" id="KW-0539">Nucleus</keyword>
<keyword evidence="4" id="KW-0805">Transcription regulation</keyword>
<comment type="similarity">
    <text evidence="2">Belongs to the TCF/LEF family.</text>
</comment>
<keyword evidence="5 9" id="KW-0238">DNA-binding</keyword>
<dbReference type="InterPro" id="IPR024940">
    <property type="entry name" value="TCF/LEF"/>
</dbReference>
<feature type="region of interest" description="Disordered" evidence="10">
    <location>
        <begin position="923"/>
        <end position="961"/>
    </location>
</feature>
<comment type="subcellular location">
    <subcellularLocation>
        <location evidence="1">Nucleus</location>
    </subcellularLocation>
</comment>
<dbReference type="FunFam" id="1.10.30.10:FF:000001">
    <property type="entry name" value="transcription factor 7 isoform X2"/>
    <property type="match status" value="1"/>
</dbReference>
<feature type="compositionally biased region" description="Polar residues" evidence="10">
    <location>
        <begin position="923"/>
        <end position="935"/>
    </location>
</feature>
<organism evidence="12">
    <name type="scientific">Schistocephalus solidus</name>
    <name type="common">Tapeworm</name>
    <dbReference type="NCBI Taxonomy" id="70667"/>
    <lineage>
        <taxon>Eukaryota</taxon>
        <taxon>Metazoa</taxon>
        <taxon>Spiralia</taxon>
        <taxon>Lophotrochozoa</taxon>
        <taxon>Platyhelminthes</taxon>
        <taxon>Cestoda</taxon>
        <taxon>Eucestoda</taxon>
        <taxon>Diphyllobothriidea</taxon>
        <taxon>Diphyllobothriidae</taxon>
        <taxon>Schistocephalus</taxon>
    </lineage>
</organism>
<dbReference type="Gene3D" id="4.10.900.10">
    <property type="entry name" value="TCF3-CBD (Catenin binding domain)"/>
    <property type="match status" value="1"/>
</dbReference>
<feature type="region of interest" description="Disordered" evidence="10">
    <location>
        <begin position="438"/>
        <end position="512"/>
    </location>
</feature>
<evidence type="ECO:0000256" key="9">
    <source>
        <dbReference type="PROSITE-ProRule" id="PRU00267"/>
    </source>
</evidence>
<dbReference type="CDD" id="cd21996">
    <property type="entry name" value="HMG-box_TCF7-like"/>
    <property type="match status" value="1"/>
</dbReference>
<dbReference type="PANTHER" id="PTHR10373">
    <property type="entry name" value="TRANSCRIPTION FACTOR 7 FAMILY MEMBER"/>
    <property type="match status" value="1"/>
</dbReference>
<feature type="compositionally biased region" description="Polar residues" evidence="10">
    <location>
        <begin position="401"/>
        <end position="411"/>
    </location>
</feature>
<evidence type="ECO:0000256" key="1">
    <source>
        <dbReference type="ARBA" id="ARBA00004123"/>
    </source>
</evidence>
<dbReference type="GO" id="GO:0060070">
    <property type="term" value="P:canonical Wnt signaling pathway"/>
    <property type="evidence" value="ECO:0007669"/>
    <property type="project" value="TreeGrafter"/>
</dbReference>
<feature type="region of interest" description="Disordered" evidence="10">
    <location>
        <begin position="18"/>
        <end position="37"/>
    </location>
</feature>
<dbReference type="InterPro" id="IPR009071">
    <property type="entry name" value="HMG_box_dom"/>
</dbReference>
<dbReference type="SUPFAM" id="SSF47095">
    <property type="entry name" value="HMG-box"/>
    <property type="match status" value="1"/>
</dbReference>
<dbReference type="Gene3D" id="1.10.30.10">
    <property type="entry name" value="High mobility group box domain"/>
    <property type="match status" value="1"/>
</dbReference>
<dbReference type="InterPro" id="IPR027397">
    <property type="entry name" value="Catenin-bd_sf"/>
</dbReference>
<sequence>MNTVGAEEMACTDEIKVYEDEGEEDEQAKSSENLTEDKVGLVIESEGQVPRLFDLFGRNGGSFFKMPWPTDSRLASYFLPGYPAAIAAVMAAANNMRSPSVSSPASSSGRGGGEGGGDGGGGGGGGGNSLFGMSSGSRQESSAFAHTAVTNGSGFLSGLSGVADTYTYGSPGTASTGLWASRKEPATTSTSTKFLPASFSTTASSSFACSPVVFSSSTASSSMTIGGYQQTGDPDRSGVYKQPATVERLTAESQPLVGNRLPSFLPNPFNFMPFYNPLRGSASDAMTSRPPREPGKSPLGNVDLAGRGAFSGPPRHNCVDTTSTAYTATVPASESSLCYKSLSAKDHTKTISSSAVDREADCFGSPAQRRAEVSCASSSLYAAAACAAAVVAAVASWGSTNATTVSNPPTMATSSSSSSSGAAAASSTAADLLSPSYPPPLQPVFSQPSSLQSSPACAGGVPPRKSPLFGGPLSPRNWFGPSVGAEDVVGSGTGSTEALGRQSVKTMDQGAGSPYSPSMFAAAAAAAHMHFLSAAAAAASFTGGLSNTSTSTASALGGSQPPTHQHQLPHHQGSVVATATLDSHMAPRKLLGSADYSLWQTPSRLGNAFPGGGVRANGDLKGFPFSSSSSSALSSIGEFVRSPGQGKLQDKSSPRKSVWDLRLDETSPGDAVSEPGSFRGRIGGLSRKKTHIKKPLNAFMLFMKEMRPRVQEECTLKESAAINQILGKKWHELSRAEQTKYYEMARQAKELHQRLYPGWSARDNYAYHARRRRRRRPFHRYHTHHTEVLGGVRVTNADTHLSSTVRLNGRREARYVGGSETRSLQQTTSTRRPTASLSIRPTSQQPLLAGRRPPRPVSANGALSCPLRVATKKRPASSTAIQQPRRPQQPLKREAACAKLGSVSLPPHAAGITASSALDLHATTKSPSQTAQNAAFQPAPSPNSVFKVSPNLQQQKQQARTPFSQYAGVSLAVGGLQQQQPSPRKQPFCDQPVQSFQLEERLQEGRSRGGGSLTLSAYSAFEQHYQPPTQQSHQHSRQEQSQQEQSQPQQPQRGFCLERLPYGLPLRNPMAATGGISSHPWSPGGYPAHGSLLSQAPKAPYGSLLNSGLVNNDSVAAVAAVAAMAAGELSGGSMKKCRARFGLEHQNLWCKPCRRKKKCIRFISDNEMDDFLPSAFSVGHNPAVGFSTFSAADRFGVLSRRGLAGLMVQSTGNVNSPSLSRIGQPLKPSALPSPAHPPFGQFPLADFGRQYPHTSQPLPYTQTGIPNQSAYPKRSWLDPRRAFDLSSPGQTNGLGAWNMAASRHTGTVPWAPTVTETSSTAAMEAFSNQHESHRISSMMAAAAAFSAAATSSSSAATAAASAA</sequence>
<dbReference type="Pfam" id="PF00505">
    <property type="entry name" value="HMG_box"/>
    <property type="match status" value="1"/>
</dbReference>
<name>A0A0V0J4K1_SCHSO</name>
<feature type="domain" description="HMG box" evidence="11">
    <location>
        <begin position="692"/>
        <end position="760"/>
    </location>
</feature>
<dbReference type="GO" id="GO:1990907">
    <property type="term" value="C:beta-catenin-TCF complex"/>
    <property type="evidence" value="ECO:0007669"/>
    <property type="project" value="TreeGrafter"/>
</dbReference>
<feature type="region of interest" description="Disordered" evidence="10">
    <location>
        <begin position="800"/>
        <end position="892"/>
    </location>
</feature>
<evidence type="ECO:0000256" key="3">
    <source>
        <dbReference type="ARBA" id="ARBA00022687"/>
    </source>
</evidence>
<feature type="compositionally biased region" description="Polar residues" evidence="10">
    <location>
        <begin position="942"/>
        <end position="961"/>
    </location>
</feature>